<evidence type="ECO:0000313" key="3">
    <source>
        <dbReference type="Proteomes" id="UP000005741"/>
    </source>
</evidence>
<protein>
    <submittedName>
        <fullName evidence="2">Citrate transporter</fullName>
    </submittedName>
</protein>
<dbReference type="InterPro" id="IPR003474">
    <property type="entry name" value="Glcn_transporter"/>
</dbReference>
<reference evidence="2 3" key="1">
    <citation type="submission" date="2011-10" db="EMBL/GenBank/DDBJ databases">
        <title>The Improved High-Quality Draft genome of Methanoplanus limicola DSM 2279.</title>
        <authorList>
            <consortium name="US DOE Joint Genome Institute (JGI-PGF)"/>
            <person name="Lucas S."/>
            <person name="Copeland A."/>
            <person name="Lapidus A."/>
            <person name="Glavina del Rio T."/>
            <person name="Dalin E."/>
            <person name="Tice H."/>
            <person name="Bruce D."/>
            <person name="Goodwin L."/>
            <person name="Pitluck S."/>
            <person name="Peters L."/>
            <person name="Mikhailova N."/>
            <person name="Lu M."/>
            <person name="Kyrpides N."/>
            <person name="Mavromatis K."/>
            <person name="Ivanova N."/>
            <person name="Markowitz V."/>
            <person name="Cheng J.-F."/>
            <person name="Hugenholtz P."/>
            <person name="Woyke T."/>
            <person name="Wu D."/>
            <person name="Wirth R."/>
            <person name="Brambilla E.-M."/>
            <person name="Klenk H.-P."/>
            <person name="Eisen J.A."/>
        </authorList>
    </citation>
    <scope>NUCLEOTIDE SEQUENCE [LARGE SCALE GENOMIC DNA]</scope>
    <source>
        <strain evidence="2 3">DSM 2279</strain>
    </source>
</reference>
<dbReference type="EMBL" id="CM001436">
    <property type="protein sequence ID" value="EHQ36623.1"/>
    <property type="molecule type" value="Genomic_DNA"/>
</dbReference>
<feature type="transmembrane region" description="Helical" evidence="1">
    <location>
        <begin position="304"/>
        <end position="325"/>
    </location>
</feature>
<feature type="transmembrane region" description="Helical" evidence="1">
    <location>
        <begin position="251"/>
        <end position="269"/>
    </location>
</feature>
<feature type="transmembrane region" description="Helical" evidence="1">
    <location>
        <begin position="158"/>
        <end position="180"/>
    </location>
</feature>
<sequence>MDALIILALTLILITALAFSRKVPVFITLVMSALFFGLLAGFDPDIVIKWAIAGMGRVFSGFAVIILSGIVIVRLLSDQNLLSAMMYGINKRIKNPCLSAGILGYLLSVPTTCCITTYMMLAPALKMTGNNLNNTIDGKDRVEEDNYNSADEKRSNTLLYTAAVGSIISYVFIFPTPVTIPLFEAFAPEFPAFSFDLLAVPVSSVSLLVVIWFFCRRFLSKENGASTEEKISKGRDEADDEKIPLKTQAKAWAPFLTFIISIPAGLFLLNLSHVSLMQFIMLLAMMTALILAPDGIRKRSFSDGAKFAGLILFDFCAAGAIGSVISESGLADSAFESMLPVMPVILIPFLTAAMLATAQGSRVVTAVISAEIIGKSVLAEIIHPVPLIMMIIAGTCCISYLTDPYFWLVKKTTGDEIKTVLKNYTLPLACYGIFVFVIAVVLWMFVYQAPQAVA</sequence>
<dbReference type="InParanoid" id="H1Z401"/>
<feature type="transmembrane region" description="Helical" evidence="1">
    <location>
        <begin position="424"/>
        <end position="446"/>
    </location>
</feature>
<dbReference type="RefSeq" id="WP_004079070.1">
    <property type="nucleotide sequence ID" value="NZ_CM001436.1"/>
</dbReference>
<dbReference type="Proteomes" id="UP000005741">
    <property type="component" value="Chromosome"/>
</dbReference>
<keyword evidence="1" id="KW-0812">Transmembrane</keyword>
<feature type="transmembrane region" description="Helical" evidence="1">
    <location>
        <begin position="102"/>
        <end position="121"/>
    </location>
</feature>
<keyword evidence="1" id="KW-1133">Transmembrane helix</keyword>
<keyword evidence="3" id="KW-1185">Reference proteome</keyword>
<feature type="transmembrane region" description="Helical" evidence="1">
    <location>
        <begin position="377"/>
        <end position="401"/>
    </location>
</feature>
<evidence type="ECO:0000313" key="2">
    <source>
        <dbReference type="EMBL" id="EHQ36623.1"/>
    </source>
</evidence>
<gene>
    <name evidence="2" type="ORF">Metlim_2581</name>
</gene>
<feature type="transmembrane region" description="Helical" evidence="1">
    <location>
        <begin position="275"/>
        <end position="292"/>
    </location>
</feature>
<dbReference type="PANTHER" id="PTHR30354">
    <property type="entry name" value="GNT FAMILY GLUCONATE TRANSPORTER"/>
    <property type="match status" value="1"/>
</dbReference>
<dbReference type="STRING" id="937775.Metlim_2581"/>
<evidence type="ECO:0000256" key="1">
    <source>
        <dbReference type="SAM" id="Phobius"/>
    </source>
</evidence>
<feature type="transmembrane region" description="Helical" evidence="1">
    <location>
        <begin position="192"/>
        <end position="215"/>
    </location>
</feature>
<dbReference type="GO" id="GO:0005886">
    <property type="term" value="C:plasma membrane"/>
    <property type="evidence" value="ECO:0007669"/>
    <property type="project" value="TreeGrafter"/>
</dbReference>
<dbReference type="OrthoDB" id="99138at2157"/>
<dbReference type="PANTHER" id="PTHR30354:SF11">
    <property type="entry name" value="PERMEASE"/>
    <property type="match status" value="1"/>
</dbReference>
<feature type="transmembrane region" description="Helical" evidence="1">
    <location>
        <begin position="28"/>
        <end position="46"/>
    </location>
</feature>
<dbReference type="GO" id="GO:0015128">
    <property type="term" value="F:gluconate transmembrane transporter activity"/>
    <property type="evidence" value="ECO:0007669"/>
    <property type="project" value="InterPro"/>
</dbReference>
<organism evidence="2 3">
    <name type="scientific">Methanoplanus limicola DSM 2279</name>
    <dbReference type="NCBI Taxonomy" id="937775"/>
    <lineage>
        <taxon>Archaea</taxon>
        <taxon>Methanobacteriati</taxon>
        <taxon>Methanobacteriota</taxon>
        <taxon>Stenosarchaea group</taxon>
        <taxon>Methanomicrobia</taxon>
        <taxon>Methanomicrobiales</taxon>
        <taxon>Methanomicrobiaceae</taxon>
        <taxon>Methanoplanus</taxon>
    </lineage>
</organism>
<feature type="transmembrane region" description="Helical" evidence="1">
    <location>
        <begin position="337"/>
        <end position="356"/>
    </location>
</feature>
<keyword evidence="1" id="KW-0472">Membrane</keyword>
<dbReference type="HOGENOM" id="CLU_027949_0_2_2"/>
<proteinExistence type="predicted"/>
<accession>H1Z401</accession>
<feature type="transmembrane region" description="Helical" evidence="1">
    <location>
        <begin position="58"/>
        <end position="77"/>
    </location>
</feature>
<dbReference type="Pfam" id="PF02447">
    <property type="entry name" value="GntP_permease"/>
    <property type="match status" value="2"/>
</dbReference>
<name>H1Z401_9EURY</name>
<dbReference type="AlphaFoldDB" id="H1Z401"/>